<evidence type="ECO:0000256" key="2">
    <source>
        <dbReference type="ARBA" id="ARBA00008156"/>
    </source>
</evidence>
<evidence type="ECO:0000259" key="5">
    <source>
        <dbReference type="Pfam" id="PF13360"/>
    </source>
</evidence>
<keyword evidence="4" id="KW-0732">Signal</keyword>
<dbReference type="InterPro" id="IPR011047">
    <property type="entry name" value="Quinoprotein_ADH-like_sf"/>
</dbReference>
<dbReference type="Gene3D" id="2.130.10.10">
    <property type="entry name" value="YVTN repeat-like/Quinoprotein amine dehydrogenase"/>
    <property type="match status" value="1"/>
</dbReference>
<feature type="chain" id="PRO_5043968041" description="Pyrrolo-quinoline quinone repeat domain-containing protein" evidence="4">
    <location>
        <begin position="24"/>
        <end position="580"/>
    </location>
</feature>
<dbReference type="Proteomes" id="UP001392437">
    <property type="component" value="Unassembled WGS sequence"/>
</dbReference>
<evidence type="ECO:0000313" key="7">
    <source>
        <dbReference type="Proteomes" id="UP001392437"/>
    </source>
</evidence>
<feature type="domain" description="Pyrrolo-quinoline quinone repeat" evidence="5">
    <location>
        <begin position="339"/>
        <end position="551"/>
    </location>
</feature>
<proteinExistence type="inferred from homology"/>
<dbReference type="SMART" id="SM00564">
    <property type="entry name" value="PQQ"/>
    <property type="match status" value="5"/>
</dbReference>
<feature type="signal peptide" evidence="4">
    <location>
        <begin position="1"/>
        <end position="23"/>
    </location>
</feature>
<comment type="caution">
    <text evidence="6">The sequence shown here is derived from an EMBL/GenBank/DDBJ whole genome shotgun (WGS) entry which is preliminary data.</text>
</comment>
<dbReference type="AlphaFoldDB" id="A0AAW0RB98"/>
<evidence type="ECO:0000256" key="3">
    <source>
        <dbReference type="ARBA" id="ARBA00023002"/>
    </source>
</evidence>
<protein>
    <recommendedName>
        <fullName evidence="5">Pyrrolo-quinoline quinone repeat domain-containing protein</fullName>
    </recommendedName>
</protein>
<dbReference type="InterPro" id="IPR002372">
    <property type="entry name" value="PQQ_rpt_dom"/>
</dbReference>
<evidence type="ECO:0000256" key="4">
    <source>
        <dbReference type="SAM" id="SignalP"/>
    </source>
</evidence>
<comment type="cofactor">
    <cofactor evidence="1">
        <name>pyrroloquinoline quinone</name>
        <dbReference type="ChEBI" id="CHEBI:58442"/>
    </cofactor>
</comment>
<dbReference type="Gene3D" id="2.140.10.10">
    <property type="entry name" value="Quinoprotein alcohol dehydrogenase-like superfamily"/>
    <property type="match status" value="1"/>
</dbReference>
<name>A0AAW0RB98_9PEZI</name>
<reference evidence="6 7" key="1">
    <citation type="submission" date="2023-01" db="EMBL/GenBank/DDBJ databases">
        <title>Analysis of 21 Apiospora genomes using comparative genomics revels a genus with tremendous synthesis potential of carbohydrate active enzymes and secondary metabolites.</title>
        <authorList>
            <person name="Sorensen T."/>
        </authorList>
    </citation>
    <scope>NUCLEOTIDE SEQUENCE [LARGE SCALE GENOMIC DNA]</scope>
    <source>
        <strain evidence="6 7">CBS 117206</strain>
    </source>
</reference>
<gene>
    <name evidence="6" type="ORF">PG999_000363</name>
</gene>
<dbReference type="SUPFAM" id="SSF50998">
    <property type="entry name" value="Quinoprotein alcohol dehydrogenase-like"/>
    <property type="match status" value="2"/>
</dbReference>
<organism evidence="6 7">
    <name type="scientific">Apiospora kogelbergensis</name>
    <dbReference type="NCBI Taxonomy" id="1337665"/>
    <lineage>
        <taxon>Eukaryota</taxon>
        <taxon>Fungi</taxon>
        <taxon>Dikarya</taxon>
        <taxon>Ascomycota</taxon>
        <taxon>Pezizomycotina</taxon>
        <taxon>Sordariomycetes</taxon>
        <taxon>Xylariomycetidae</taxon>
        <taxon>Amphisphaeriales</taxon>
        <taxon>Apiosporaceae</taxon>
        <taxon>Apiospora</taxon>
    </lineage>
</organism>
<dbReference type="InterPro" id="IPR015943">
    <property type="entry name" value="WD40/YVTN_repeat-like_dom_sf"/>
</dbReference>
<keyword evidence="7" id="KW-1185">Reference proteome</keyword>
<keyword evidence="3" id="KW-0560">Oxidoreductase</keyword>
<accession>A0AAW0RB98</accession>
<dbReference type="GO" id="GO:0016491">
    <property type="term" value="F:oxidoreductase activity"/>
    <property type="evidence" value="ECO:0007669"/>
    <property type="project" value="UniProtKB-KW"/>
</dbReference>
<sequence>MLNLRVIMKASSLWFAVVQICSAAEVPAQKPLRSHEDTQTNVYAEPQIPDSQASPSKHGSWNGWGANVYNNRWASSDALIDTTNIQSLEPVCSIKYNPGESAPPLVQDGIAYYPTWSGLLVALDYATCTEVWTTNITSIVLAFRPITAQRGLLPPVSRTTPVSNADDGEESDVLFVGTLAHALVLAIDKHTGALIDTLQLDDHPFAGITQSPTFYAGRLYIGVSGIESAVPAVFPDYECCSFVGSMHAVELTPGRRRLSLRWTTSMAPEDRQGLNGAAVWGSQPSIDAFRSQLFIGTGQTYKLPKFFEECQNATADIEAIKQGRTAQDPCSPRDFHTTSVLALDLATGRINWARQMGPLDAWNVACVEVPGFPPNPAACPPTPGNDTDFGMAPTFVPGGAHTPGGEDVVVAGQKNGFLYAFSAQAGTVRWATAAGPGGIEGGLRAEGVQEPVLLARHHDVLAARRSVSLLWATPAPEEAVSFMAPTVVNGVVLTGTTGAYAGSPGSTKPPGIFVALDKKTGKMLRKVTLDGHFQGGIAVVHDYVIFGTGYGKITATVPGSLQVWKIKSETSSPGRSAGEL</sequence>
<dbReference type="EMBL" id="JAQQWP010000001">
    <property type="protein sequence ID" value="KAK8132190.1"/>
    <property type="molecule type" value="Genomic_DNA"/>
</dbReference>
<comment type="similarity">
    <text evidence="2">Belongs to the bacterial PQQ dehydrogenase family.</text>
</comment>
<dbReference type="PANTHER" id="PTHR32303">
    <property type="entry name" value="QUINOPROTEIN ALCOHOL DEHYDROGENASE (CYTOCHROME C)"/>
    <property type="match status" value="1"/>
</dbReference>
<evidence type="ECO:0000256" key="1">
    <source>
        <dbReference type="ARBA" id="ARBA00001931"/>
    </source>
</evidence>
<dbReference type="PANTHER" id="PTHR32303:SF10">
    <property type="entry name" value="OUTER MEMBRANE PROTEIN ASSEMBLY FACTOR BAMB"/>
    <property type="match status" value="1"/>
</dbReference>
<dbReference type="Pfam" id="PF13360">
    <property type="entry name" value="PQQ_2"/>
    <property type="match status" value="1"/>
</dbReference>
<dbReference type="InterPro" id="IPR018391">
    <property type="entry name" value="PQQ_b-propeller_rpt"/>
</dbReference>
<evidence type="ECO:0000313" key="6">
    <source>
        <dbReference type="EMBL" id="KAK8132190.1"/>
    </source>
</evidence>